<evidence type="ECO:0000313" key="2">
    <source>
        <dbReference type="Proteomes" id="UP000242502"/>
    </source>
</evidence>
<organism evidence="1 2">
    <name type="scientific">Candidatus Endobugula sertula</name>
    <name type="common">Bugula neritina bacterial symbiont</name>
    <dbReference type="NCBI Taxonomy" id="62101"/>
    <lineage>
        <taxon>Bacteria</taxon>
        <taxon>Pseudomonadati</taxon>
        <taxon>Pseudomonadota</taxon>
        <taxon>Gammaproteobacteria</taxon>
        <taxon>Cellvibrionales</taxon>
        <taxon>Cellvibrionaceae</taxon>
        <taxon>Candidatus Endobugula</taxon>
    </lineage>
</organism>
<dbReference type="EMBL" id="MDLC01000034">
    <property type="protein sequence ID" value="ODS23257.1"/>
    <property type="molecule type" value="Genomic_DNA"/>
</dbReference>
<dbReference type="CDD" id="cd00565">
    <property type="entry name" value="Ubl_ThiS"/>
    <property type="match status" value="1"/>
</dbReference>
<reference evidence="1 2" key="1">
    <citation type="journal article" date="2016" name="Appl. Environ. Microbiol.">
        <title>Lack of Overt Genome Reduction in the Bryostatin-Producing Bryozoan Symbiont "Candidatus Endobugula sertula".</title>
        <authorList>
            <person name="Miller I.J."/>
            <person name="Vanee N."/>
            <person name="Fong S.S."/>
            <person name="Lim-Fong G.E."/>
            <person name="Kwan J.C."/>
        </authorList>
    </citation>
    <scope>NUCLEOTIDE SEQUENCE [LARGE SCALE GENOMIC DNA]</scope>
    <source>
        <strain evidence="1">AB1-4</strain>
    </source>
</reference>
<dbReference type="SUPFAM" id="SSF54285">
    <property type="entry name" value="MoaD/ThiS"/>
    <property type="match status" value="1"/>
</dbReference>
<evidence type="ECO:0000313" key="1">
    <source>
        <dbReference type="EMBL" id="ODS23257.1"/>
    </source>
</evidence>
<dbReference type="AlphaFoldDB" id="A0A1D2QNU5"/>
<comment type="caution">
    <text evidence="1">The sequence shown here is derived from an EMBL/GenBank/DDBJ whole genome shotgun (WGS) entry which is preliminary data.</text>
</comment>
<dbReference type="STRING" id="62101.AB835_09890"/>
<gene>
    <name evidence="1" type="ORF">AB835_09890</name>
</gene>
<protein>
    <submittedName>
        <fullName evidence="1">Thiamine biosynthesis protein ThiS</fullName>
    </submittedName>
</protein>
<name>A0A1D2QNU5_9GAMM</name>
<dbReference type="PANTHER" id="PTHR34472">
    <property type="entry name" value="SULFUR CARRIER PROTEIN THIS"/>
    <property type="match status" value="1"/>
</dbReference>
<dbReference type="Proteomes" id="UP000242502">
    <property type="component" value="Unassembled WGS sequence"/>
</dbReference>
<dbReference type="Gene3D" id="3.10.20.30">
    <property type="match status" value="1"/>
</dbReference>
<dbReference type="PANTHER" id="PTHR34472:SF1">
    <property type="entry name" value="SULFUR CARRIER PROTEIN THIS"/>
    <property type="match status" value="1"/>
</dbReference>
<dbReference type="InterPro" id="IPR012675">
    <property type="entry name" value="Beta-grasp_dom_sf"/>
</dbReference>
<proteinExistence type="predicted"/>
<dbReference type="InterPro" id="IPR003749">
    <property type="entry name" value="ThiS/MoaD-like"/>
</dbReference>
<accession>A0A1D2QNU5</accession>
<dbReference type="Pfam" id="PF02597">
    <property type="entry name" value="ThiS"/>
    <property type="match status" value="1"/>
</dbReference>
<dbReference type="InterPro" id="IPR010035">
    <property type="entry name" value="Thi_S"/>
</dbReference>
<dbReference type="NCBIfam" id="TIGR01683">
    <property type="entry name" value="thiS"/>
    <property type="match status" value="1"/>
</dbReference>
<dbReference type="InterPro" id="IPR016155">
    <property type="entry name" value="Mopterin_synth/thiamin_S_b"/>
</dbReference>
<sequence>MNGEAVVLTRSINLSTLLEQQAYQMKKIAVAINGEFVPRSRYNDTMINDGDQVDVIQAVGGG</sequence>